<comment type="caution">
    <text evidence="1">The sequence shown here is derived from an EMBL/GenBank/DDBJ whole genome shotgun (WGS) entry which is preliminary data.</text>
</comment>
<reference evidence="1 2" key="1">
    <citation type="submission" date="2020-02" db="EMBL/GenBank/DDBJ databases">
        <title>Whole-genome analyses of novel actinobacteria.</title>
        <authorList>
            <person name="Sahin N."/>
            <person name="Tokatli A."/>
        </authorList>
    </citation>
    <scope>NUCLEOTIDE SEQUENCE [LARGE SCALE GENOMIC DNA]</scope>
    <source>
        <strain evidence="1 2">YC419</strain>
    </source>
</reference>
<name>A0ABX0E1R8_9ACTN</name>
<organism evidence="1 2">
    <name type="scientific">Streptomyces ureilyticus</name>
    <dbReference type="NCBI Taxonomy" id="1775131"/>
    <lineage>
        <taxon>Bacteria</taxon>
        <taxon>Bacillati</taxon>
        <taxon>Actinomycetota</taxon>
        <taxon>Actinomycetes</taxon>
        <taxon>Kitasatosporales</taxon>
        <taxon>Streptomycetaceae</taxon>
        <taxon>Streptomyces</taxon>
    </lineage>
</organism>
<dbReference type="Proteomes" id="UP001518140">
    <property type="component" value="Unassembled WGS sequence"/>
</dbReference>
<keyword evidence="2" id="KW-1185">Reference proteome</keyword>
<proteinExistence type="predicted"/>
<evidence type="ECO:0000313" key="2">
    <source>
        <dbReference type="Proteomes" id="UP001518140"/>
    </source>
</evidence>
<dbReference type="EMBL" id="JAAKZX010000230">
    <property type="protein sequence ID" value="NGO48147.1"/>
    <property type="molecule type" value="Genomic_DNA"/>
</dbReference>
<sequence length="50" mass="5717">MNRLRSALWLPLFDDVADPRVVARLAADAHDTGDGVWFDSRAWLVTAHRR</sequence>
<dbReference type="RefSeq" id="WP_165344647.1">
    <property type="nucleotide sequence ID" value="NZ_JAAKZX010000230.1"/>
</dbReference>
<protein>
    <submittedName>
        <fullName evidence="1">Uncharacterized protein</fullName>
    </submittedName>
</protein>
<accession>A0ABX0E1R8</accession>
<gene>
    <name evidence="1" type="ORF">G6048_40725</name>
</gene>
<evidence type="ECO:0000313" key="1">
    <source>
        <dbReference type="EMBL" id="NGO48147.1"/>
    </source>
</evidence>